<proteinExistence type="predicted"/>
<dbReference type="EMBL" id="BPLR01004176">
    <property type="protein sequence ID" value="GIX92979.1"/>
    <property type="molecule type" value="Genomic_DNA"/>
</dbReference>
<accession>A0AAV4P7G4</accession>
<evidence type="ECO:0000313" key="2">
    <source>
        <dbReference type="EMBL" id="GIX92979.1"/>
    </source>
</evidence>
<evidence type="ECO:0000313" key="3">
    <source>
        <dbReference type="Proteomes" id="UP001054945"/>
    </source>
</evidence>
<keyword evidence="1" id="KW-0472">Membrane</keyword>
<comment type="caution">
    <text evidence="2">The sequence shown here is derived from an EMBL/GenBank/DDBJ whole genome shotgun (WGS) entry which is preliminary data.</text>
</comment>
<organism evidence="2 3">
    <name type="scientific">Caerostris extrusa</name>
    <name type="common">Bark spider</name>
    <name type="synonym">Caerostris bankana</name>
    <dbReference type="NCBI Taxonomy" id="172846"/>
    <lineage>
        <taxon>Eukaryota</taxon>
        <taxon>Metazoa</taxon>
        <taxon>Ecdysozoa</taxon>
        <taxon>Arthropoda</taxon>
        <taxon>Chelicerata</taxon>
        <taxon>Arachnida</taxon>
        <taxon>Araneae</taxon>
        <taxon>Araneomorphae</taxon>
        <taxon>Entelegynae</taxon>
        <taxon>Araneoidea</taxon>
        <taxon>Araneidae</taxon>
        <taxon>Caerostris</taxon>
    </lineage>
</organism>
<name>A0AAV4P7G4_CAEEX</name>
<keyword evidence="3" id="KW-1185">Reference proteome</keyword>
<reference evidence="2 3" key="1">
    <citation type="submission" date="2021-06" db="EMBL/GenBank/DDBJ databases">
        <title>Caerostris extrusa draft genome.</title>
        <authorList>
            <person name="Kono N."/>
            <person name="Arakawa K."/>
        </authorList>
    </citation>
    <scope>NUCLEOTIDE SEQUENCE [LARGE SCALE GENOMIC DNA]</scope>
</reference>
<sequence>MWKMRRKRGWDSYCEEGRGWWGGVGRKRWPLRSHSLVAASAPCLMPPNAISILVQAESQTPLPCSTHYFFVLGDSVLGGAFAIISLFSIHPPPPLFTVAAIAAEETEKG</sequence>
<dbReference type="Proteomes" id="UP001054945">
    <property type="component" value="Unassembled WGS sequence"/>
</dbReference>
<feature type="transmembrane region" description="Helical" evidence="1">
    <location>
        <begin position="68"/>
        <end position="89"/>
    </location>
</feature>
<dbReference type="AlphaFoldDB" id="A0AAV4P7G4"/>
<keyword evidence="1" id="KW-1133">Transmembrane helix</keyword>
<protein>
    <submittedName>
        <fullName evidence="2">Uncharacterized protein</fullName>
    </submittedName>
</protein>
<keyword evidence="1" id="KW-0812">Transmembrane</keyword>
<evidence type="ECO:0000256" key="1">
    <source>
        <dbReference type="SAM" id="Phobius"/>
    </source>
</evidence>
<gene>
    <name evidence="2" type="ORF">CEXT_137891</name>
</gene>